<dbReference type="RefSeq" id="WP_228424945.1">
    <property type="nucleotide sequence ID" value="NZ_JAJFNJ020000003.1"/>
</dbReference>
<accession>A0AAJ3CCL5</accession>
<evidence type="ECO:0000313" key="2">
    <source>
        <dbReference type="EMBL" id="MEC3887149.1"/>
    </source>
</evidence>
<proteinExistence type="predicted"/>
<feature type="domain" description="DUF7079" evidence="1">
    <location>
        <begin position="7"/>
        <end position="107"/>
    </location>
</feature>
<comment type="caution">
    <text evidence="2">The sequence shown here is derived from an EMBL/GenBank/DDBJ whole genome shotgun (WGS) entry which is preliminary data.</text>
</comment>
<dbReference type="Proteomes" id="UP001297361">
    <property type="component" value="Unassembled WGS sequence"/>
</dbReference>
<reference evidence="2" key="2">
    <citation type="submission" date="2024-01" db="EMBL/GenBank/DDBJ databases">
        <title>Long-read genome sequencing of X. campestris pv. papavericola.</title>
        <authorList>
            <person name="Hussain R.M.F."/>
            <person name="Greer S."/>
            <person name="Harrison J."/>
            <person name="Grant M."/>
            <person name="Vicente J."/>
            <person name="Studholme D.J."/>
        </authorList>
    </citation>
    <scope>NUCLEOTIDE SEQUENCE</scope>
    <source>
        <strain evidence="2">NCPPB 2970</strain>
    </source>
</reference>
<dbReference type="InterPro" id="IPR055507">
    <property type="entry name" value="DUF7079"/>
</dbReference>
<dbReference type="Pfam" id="PF23296">
    <property type="entry name" value="DUF7079"/>
    <property type="match status" value="1"/>
</dbReference>
<sequence>MYSPTPAQRRVWEAMAELYLDTAVDDMHARIVRCLAESPFSLEQLRTMLLHEVHPVLRSNVYSVAGVWDGFDPAWLSAAIAAHRARAWRWPDRWCWRGYARAQWRWLGPRVAALRAEAAAT</sequence>
<gene>
    <name evidence="2" type="ORF">LLE72_005110</name>
</gene>
<evidence type="ECO:0000313" key="3">
    <source>
        <dbReference type="Proteomes" id="UP001297361"/>
    </source>
</evidence>
<protein>
    <recommendedName>
        <fullName evidence="1">DUF7079 domain-containing protein</fullName>
    </recommendedName>
</protein>
<dbReference type="EMBL" id="JAJFNJ020000003">
    <property type="protein sequence ID" value="MEC3887149.1"/>
    <property type="molecule type" value="Genomic_DNA"/>
</dbReference>
<reference evidence="2" key="1">
    <citation type="submission" date="2021-10" db="EMBL/GenBank/DDBJ databases">
        <authorList>
            <person name="Hussein R."/>
            <person name="Harrison J."/>
            <person name="Studholme D.J."/>
            <person name="Vicente J."/>
            <person name="Grant M."/>
        </authorList>
    </citation>
    <scope>NUCLEOTIDE SEQUENCE</scope>
    <source>
        <strain evidence="2">NCPPB 2970</strain>
    </source>
</reference>
<evidence type="ECO:0000259" key="1">
    <source>
        <dbReference type="Pfam" id="PF23296"/>
    </source>
</evidence>
<name>A0AAJ3CCL5_XANCA</name>
<dbReference type="AlphaFoldDB" id="A0AAJ3CCL5"/>
<organism evidence="2 3">
    <name type="scientific">Xanthomonas campestris pv. papavericola</name>
    <dbReference type="NCBI Taxonomy" id="487881"/>
    <lineage>
        <taxon>Bacteria</taxon>
        <taxon>Pseudomonadati</taxon>
        <taxon>Pseudomonadota</taxon>
        <taxon>Gammaproteobacteria</taxon>
        <taxon>Lysobacterales</taxon>
        <taxon>Lysobacteraceae</taxon>
        <taxon>Xanthomonas</taxon>
    </lineage>
</organism>